<feature type="domain" description="VanZ-like" evidence="2">
    <location>
        <begin position="231"/>
        <end position="319"/>
    </location>
</feature>
<keyword evidence="1" id="KW-0472">Membrane</keyword>
<keyword evidence="1" id="KW-0812">Transmembrane</keyword>
<comment type="caution">
    <text evidence="3">The sequence shown here is derived from an EMBL/GenBank/DDBJ whole genome shotgun (WGS) entry which is preliminary data.</text>
</comment>
<name>A0A4R1HCC6_9GAMM</name>
<dbReference type="Proteomes" id="UP000295707">
    <property type="component" value="Unassembled WGS sequence"/>
</dbReference>
<dbReference type="RefSeq" id="WP_132972016.1">
    <property type="nucleotide sequence ID" value="NZ_SMFX01000001.1"/>
</dbReference>
<dbReference type="Pfam" id="PF04892">
    <property type="entry name" value="VanZ"/>
    <property type="match status" value="1"/>
</dbReference>
<reference evidence="3 4" key="1">
    <citation type="submission" date="2019-03" db="EMBL/GenBank/DDBJ databases">
        <title>Genomic Encyclopedia of Type Strains, Phase IV (KMG-IV): sequencing the most valuable type-strain genomes for metagenomic binning, comparative biology and taxonomic classification.</title>
        <authorList>
            <person name="Goeker M."/>
        </authorList>
    </citation>
    <scope>NUCLEOTIDE SEQUENCE [LARGE SCALE GENOMIC DNA]</scope>
    <source>
        <strain evidence="3 4">DSM 19610</strain>
    </source>
</reference>
<evidence type="ECO:0000259" key="2">
    <source>
        <dbReference type="Pfam" id="PF04892"/>
    </source>
</evidence>
<dbReference type="EMBL" id="SMFX01000001">
    <property type="protein sequence ID" value="TCK18193.1"/>
    <property type="molecule type" value="Genomic_DNA"/>
</dbReference>
<keyword evidence="1" id="KW-1133">Transmembrane helix</keyword>
<keyword evidence="4" id="KW-1185">Reference proteome</keyword>
<evidence type="ECO:0000313" key="4">
    <source>
        <dbReference type="Proteomes" id="UP000295707"/>
    </source>
</evidence>
<gene>
    <name evidence="3" type="ORF">DFR30_1468</name>
</gene>
<protein>
    <submittedName>
        <fullName evidence="3">VanZ like protein</fullName>
    </submittedName>
</protein>
<dbReference type="OrthoDB" id="5768402at2"/>
<dbReference type="AlphaFoldDB" id="A0A4R1HCC6"/>
<feature type="transmembrane region" description="Helical" evidence="1">
    <location>
        <begin position="12"/>
        <end position="31"/>
    </location>
</feature>
<dbReference type="InterPro" id="IPR006976">
    <property type="entry name" value="VanZ-like"/>
</dbReference>
<sequence length="330" mass="37147">MAVLNQLKGGRRWLVMVAVSLLYWAFGFYPYQLPPYHNGAVHTANNTLRFDAPGIAYTREPPAWLPTVIGSSLLRVILEVRSETHQKHRWARILNLSRDSHHTNLSIGQNGSDLVVNVLSTEARHAGKIRTVIKEVFAQPGWHRIELNILPRLLTVTADGREVLHQRLAIDPLSKWSPDYRLAFGNEFGFKRPWLGEIRKAIIFVPGERYDYTLPDVLEIPASYRLPLANRYVRWIPFTDYRNGISTVADNMLNLFGFIPFGIILAMTLHKPRSVWALGAICGAMSLSIEAGQLFLAPRTPSMEDLLLNTLGGALGAWLGLKLRARSSHG</sequence>
<organism evidence="3 4">
    <name type="scientific">Thiogranum longum</name>
    <dbReference type="NCBI Taxonomy" id="1537524"/>
    <lineage>
        <taxon>Bacteria</taxon>
        <taxon>Pseudomonadati</taxon>
        <taxon>Pseudomonadota</taxon>
        <taxon>Gammaproteobacteria</taxon>
        <taxon>Chromatiales</taxon>
        <taxon>Ectothiorhodospiraceae</taxon>
        <taxon>Thiogranum</taxon>
    </lineage>
</organism>
<evidence type="ECO:0000256" key="1">
    <source>
        <dbReference type="SAM" id="Phobius"/>
    </source>
</evidence>
<proteinExistence type="predicted"/>
<accession>A0A4R1HCC6</accession>
<evidence type="ECO:0000313" key="3">
    <source>
        <dbReference type="EMBL" id="TCK18193.1"/>
    </source>
</evidence>